<keyword evidence="3" id="KW-1185">Reference proteome</keyword>
<gene>
    <name evidence="2" type="ORF">EUX98_g1755</name>
</gene>
<dbReference type="EMBL" id="SGPM01000022">
    <property type="protein sequence ID" value="THH32407.1"/>
    <property type="molecule type" value="Genomic_DNA"/>
</dbReference>
<organism evidence="2 3">
    <name type="scientific">Antrodiella citrinella</name>
    <dbReference type="NCBI Taxonomy" id="2447956"/>
    <lineage>
        <taxon>Eukaryota</taxon>
        <taxon>Fungi</taxon>
        <taxon>Dikarya</taxon>
        <taxon>Basidiomycota</taxon>
        <taxon>Agaricomycotina</taxon>
        <taxon>Agaricomycetes</taxon>
        <taxon>Polyporales</taxon>
        <taxon>Steccherinaceae</taxon>
        <taxon>Antrodiella</taxon>
    </lineage>
</organism>
<dbReference type="Proteomes" id="UP000308730">
    <property type="component" value="Unassembled WGS sequence"/>
</dbReference>
<evidence type="ECO:0000313" key="3">
    <source>
        <dbReference type="Proteomes" id="UP000308730"/>
    </source>
</evidence>
<evidence type="ECO:0000313" key="2">
    <source>
        <dbReference type="EMBL" id="THH32407.1"/>
    </source>
</evidence>
<feature type="region of interest" description="Disordered" evidence="1">
    <location>
        <begin position="1"/>
        <end position="55"/>
    </location>
</feature>
<comment type="caution">
    <text evidence="2">The sequence shown here is derived from an EMBL/GenBank/DDBJ whole genome shotgun (WGS) entry which is preliminary data.</text>
</comment>
<reference evidence="2 3" key="1">
    <citation type="submission" date="2019-02" db="EMBL/GenBank/DDBJ databases">
        <title>Genome sequencing of the rare red list fungi Antrodiella citrinella (Flaviporus citrinellus).</title>
        <authorList>
            <person name="Buettner E."/>
            <person name="Kellner H."/>
        </authorList>
    </citation>
    <scope>NUCLEOTIDE SEQUENCE [LARGE SCALE GENOMIC DNA]</scope>
    <source>
        <strain evidence="2 3">DSM 108506</strain>
    </source>
</reference>
<protein>
    <submittedName>
        <fullName evidence="2">Uncharacterized protein</fullName>
    </submittedName>
</protein>
<feature type="compositionally biased region" description="Basic and acidic residues" evidence="1">
    <location>
        <begin position="12"/>
        <end position="24"/>
    </location>
</feature>
<proteinExistence type="predicted"/>
<evidence type="ECO:0000256" key="1">
    <source>
        <dbReference type="SAM" id="MobiDB-lite"/>
    </source>
</evidence>
<accession>A0A4S4N2X6</accession>
<sequence length="71" mass="7761">MPPPGTLPELDTNCRKRQNADPHDTTPSPAKRSKPAQETSVLQGPKLKAEEGEDNLLIEKELSGVQRVTLT</sequence>
<name>A0A4S4N2X6_9APHY</name>
<dbReference type="AlphaFoldDB" id="A0A4S4N2X6"/>